<gene>
    <name evidence="2" type="ORF">E2C01_049314</name>
</gene>
<comment type="caution">
    <text evidence="2">The sequence shown here is derived from an EMBL/GenBank/DDBJ whole genome shotgun (WGS) entry which is preliminary data.</text>
</comment>
<feature type="region of interest" description="Disordered" evidence="1">
    <location>
        <begin position="1"/>
        <end position="52"/>
    </location>
</feature>
<protein>
    <submittedName>
        <fullName evidence="2">Uncharacterized protein</fullName>
    </submittedName>
</protein>
<dbReference type="Proteomes" id="UP000324222">
    <property type="component" value="Unassembled WGS sequence"/>
</dbReference>
<dbReference type="EMBL" id="VSRR010013122">
    <property type="protein sequence ID" value="MPC55380.1"/>
    <property type="molecule type" value="Genomic_DNA"/>
</dbReference>
<proteinExistence type="predicted"/>
<sequence length="52" mass="5680">MRVNKNSGRQPVTRQPPGTAKGNDDEGGQFSHFPLTQTQTNLAGKKVQTNIE</sequence>
<evidence type="ECO:0000313" key="3">
    <source>
        <dbReference type="Proteomes" id="UP000324222"/>
    </source>
</evidence>
<keyword evidence="3" id="KW-1185">Reference proteome</keyword>
<feature type="compositionally biased region" description="Polar residues" evidence="1">
    <location>
        <begin position="34"/>
        <end position="52"/>
    </location>
</feature>
<name>A0A5B7G595_PORTR</name>
<reference evidence="2 3" key="1">
    <citation type="submission" date="2019-05" db="EMBL/GenBank/DDBJ databases">
        <title>Another draft genome of Portunus trituberculatus and its Hox gene families provides insights of decapod evolution.</title>
        <authorList>
            <person name="Jeong J.-H."/>
            <person name="Song I."/>
            <person name="Kim S."/>
            <person name="Choi T."/>
            <person name="Kim D."/>
            <person name="Ryu S."/>
            <person name="Kim W."/>
        </authorList>
    </citation>
    <scope>NUCLEOTIDE SEQUENCE [LARGE SCALE GENOMIC DNA]</scope>
    <source>
        <tissue evidence="2">Muscle</tissue>
    </source>
</reference>
<organism evidence="2 3">
    <name type="scientific">Portunus trituberculatus</name>
    <name type="common">Swimming crab</name>
    <name type="synonym">Neptunus trituberculatus</name>
    <dbReference type="NCBI Taxonomy" id="210409"/>
    <lineage>
        <taxon>Eukaryota</taxon>
        <taxon>Metazoa</taxon>
        <taxon>Ecdysozoa</taxon>
        <taxon>Arthropoda</taxon>
        <taxon>Crustacea</taxon>
        <taxon>Multicrustacea</taxon>
        <taxon>Malacostraca</taxon>
        <taxon>Eumalacostraca</taxon>
        <taxon>Eucarida</taxon>
        <taxon>Decapoda</taxon>
        <taxon>Pleocyemata</taxon>
        <taxon>Brachyura</taxon>
        <taxon>Eubrachyura</taxon>
        <taxon>Portunoidea</taxon>
        <taxon>Portunidae</taxon>
        <taxon>Portuninae</taxon>
        <taxon>Portunus</taxon>
    </lineage>
</organism>
<evidence type="ECO:0000256" key="1">
    <source>
        <dbReference type="SAM" id="MobiDB-lite"/>
    </source>
</evidence>
<feature type="compositionally biased region" description="Polar residues" evidence="1">
    <location>
        <begin position="1"/>
        <end position="13"/>
    </location>
</feature>
<dbReference type="AlphaFoldDB" id="A0A5B7G595"/>
<evidence type="ECO:0000313" key="2">
    <source>
        <dbReference type="EMBL" id="MPC55380.1"/>
    </source>
</evidence>
<accession>A0A5B7G595</accession>